<evidence type="ECO:0000256" key="2">
    <source>
        <dbReference type="SAM" id="Phobius"/>
    </source>
</evidence>
<feature type="transmembrane region" description="Helical" evidence="2">
    <location>
        <begin position="55"/>
        <end position="85"/>
    </location>
</feature>
<evidence type="ECO:0000256" key="1">
    <source>
        <dbReference type="SAM" id="MobiDB-lite"/>
    </source>
</evidence>
<reference evidence="3 4" key="1">
    <citation type="journal article" date="2010" name="Nature">
        <title>The Ectocarpus genome and the independent evolution of multicellularity in brown algae.</title>
        <authorList>
            <person name="Cock J.M."/>
            <person name="Sterck L."/>
            <person name="Rouze P."/>
            <person name="Scornet D."/>
            <person name="Allen A.E."/>
            <person name="Amoutzias G."/>
            <person name="Anthouard V."/>
            <person name="Artiguenave F."/>
            <person name="Aury J.M."/>
            <person name="Badger J.H."/>
            <person name="Beszteri B."/>
            <person name="Billiau K."/>
            <person name="Bonnet E."/>
            <person name="Bothwell J.H."/>
            <person name="Bowler C."/>
            <person name="Boyen C."/>
            <person name="Brownlee C."/>
            <person name="Carrano C.J."/>
            <person name="Charrier B."/>
            <person name="Cho G.Y."/>
            <person name="Coelho S.M."/>
            <person name="Collen J."/>
            <person name="Corre E."/>
            <person name="Da Silva C."/>
            <person name="Delage L."/>
            <person name="Delaroque N."/>
            <person name="Dittami S.M."/>
            <person name="Doulbeau S."/>
            <person name="Elias M."/>
            <person name="Farnham G."/>
            <person name="Gachon C.M."/>
            <person name="Gschloessl B."/>
            <person name="Heesch S."/>
            <person name="Jabbari K."/>
            <person name="Jubin C."/>
            <person name="Kawai H."/>
            <person name="Kimura K."/>
            <person name="Kloareg B."/>
            <person name="Kupper F.C."/>
            <person name="Lang D."/>
            <person name="Le Bail A."/>
            <person name="Leblanc C."/>
            <person name="Lerouge P."/>
            <person name="Lohr M."/>
            <person name="Lopez P.J."/>
            <person name="Martens C."/>
            <person name="Maumus F."/>
            <person name="Michel G."/>
            <person name="Miranda-Saavedra D."/>
            <person name="Morales J."/>
            <person name="Moreau H."/>
            <person name="Motomura T."/>
            <person name="Nagasato C."/>
            <person name="Napoli C.A."/>
            <person name="Nelson D.R."/>
            <person name="Nyvall-Collen P."/>
            <person name="Peters A.F."/>
            <person name="Pommier C."/>
            <person name="Potin P."/>
            <person name="Poulain J."/>
            <person name="Quesneville H."/>
            <person name="Read B."/>
            <person name="Rensing S.A."/>
            <person name="Ritter A."/>
            <person name="Rousvoal S."/>
            <person name="Samanta M."/>
            <person name="Samson G."/>
            <person name="Schroeder D.C."/>
            <person name="Segurens B."/>
            <person name="Strittmatter M."/>
            <person name="Tonon T."/>
            <person name="Tregear J.W."/>
            <person name="Valentin K."/>
            <person name="von Dassow P."/>
            <person name="Yamagishi T."/>
            <person name="Van de Peer Y."/>
            <person name="Wincker P."/>
        </authorList>
    </citation>
    <scope>NUCLEOTIDE SEQUENCE [LARGE SCALE GENOMIC DNA]</scope>
    <source>
        <strain evidence="4">Ec32 / CCAP1310/4</strain>
    </source>
</reference>
<organism evidence="3 4">
    <name type="scientific">Ectocarpus siliculosus</name>
    <name type="common">Brown alga</name>
    <name type="synonym">Conferva siliculosa</name>
    <dbReference type="NCBI Taxonomy" id="2880"/>
    <lineage>
        <taxon>Eukaryota</taxon>
        <taxon>Sar</taxon>
        <taxon>Stramenopiles</taxon>
        <taxon>Ochrophyta</taxon>
        <taxon>PX clade</taxon>
        <taxon>Phaeophyceae</taxon>
        <taxon>Ectocarpales</taxon>
        <taxon>Ectocarpaceae</taxon>
        <taxon>Ectocarpus</taxon>
    </lineage>
</organism>
<feature type="transmembrane region" description="Helical" evidence="2">
    <location>
        <begin position="97"/>
        <end position="116"/>
    </location>
</feature>
<accession>D8LHN3</accession>
<protein>
    <submittedName>
        <fullName evidence="3">Uncharacterized protein</fullName>
    </submittedName>
</protein>
<dbReference type="EMBL" id="FN648372">
    <property type="protein sequence ID" value="CBN79315.1"/>
    <property type="molecule type" value="Genomic_DNA"/>
</dbReference>
<proteinExistence type="predicted"/>
<keyword evidence="4" id="KW-1185">Reference proteome</keyword>
<keyword evidence="2" id="KW-0812">Transmembrane</keyword>
<dbReference type="InParanoid" id="D8LHN3"/>
<dbReference type="OrthoDB" id="10423249at2759"/>
<dbReference type="EMBL" id="FN649752">
    <property type="protein sequence ID" value="CBN79315.1"/>
    <property type="molecule type" value="Genomic_DNA"/>
</dbReference>
<feature type="transmembrane region" description="Helical" evidence="2">
    <location>
        <begin position="146"/>
        <end position="173"/>
    </location>
</feature>
<feature type="transmembrane region" description="Helical" evidence="2">
    <location>
        <begin position="12"/>
        <end position="35"/>
    </location>
</feature>
<evidence type="ECO:0000313" key="3">
    <source>
        <dbReference type="EMBL" id="CBN79315.1"/>
    </source>
</evidence>
<sequence>MPLSVEQHCVEAAFVVALAVSTAALHYAHGFSPAFASLASSEHAAAVAAATNGPFYNYVCLLAAAAAAYAAARTAAAYAAAAAALPKSSQGAAARRAALALCLPAVLLVCYVGAGYPRLGDTVMARWVAANWERNGERDLRWCGRLFALLACWQAVLAVAVAACRVLAGLVLLPWTSDEASGRDSKSPSVSGKQEQEEGEARNGCGSSVKEGKPRGAVRKDDRAQSRPEGRGGGAPGWEKERTG</sequence>
<feature type="region of interest" description="Disordered" evidence="1">
    <location>
        <begin position="178"/>
        <end position="244"/>
    </location>
</feature>
<dbReference type="AlphaFoldDB" id="D8LHN3"/>
<keyword evidence="2" id="KW-0472">Membrane</keyword>
<gene>
    <name evidence="3" type="ORF">Esi_0197_0043</name>
</gene>
<evidence type="ECO:0000313" key="4">
    <source>
        <dbReference type="Proteomes" id="UP000002630"/>
    </source>
</evidence>
<dbReference type="Proteomes" id="UP000002630">
    <property type="component" value="Linkage Group LG27"/>
</dbReference>
<name>D8LHN3_ECTSI</name>
<keyword evidence="2" id="KW-1133">Transmembrane helix</keyword>
<feature type="compositionally biased region" description="Basic and acidic residues" evidence="1">
    <location>
        <begin position="210"/>
        <end position="230"/>
    </location>
</feature>